<accession>A0A4P9K7A3</accession>
<evidence type="ECO:0000259" key="7">
    <source>
        <dbReference type="PROSITE" id="PS50893"/>
    </source>
</evidence>
<dbReference type="InterPro" id="IPR032524">
    <property type="entry name" value="ABC_tran_C"/>
</dbReference>
<dbReference type="Pfam" id="PF16326">
    <property type="entry name" value="ABC_tran_CTD"/>
    <property type="match status" value="1"/>
</dbReference>
<dbReference type="GO" id="GO:0016887">
    <property type="term" value="F:ATP hydrolysis activity"/>
    <property type="evidence" value="ECO:0007669"/>
    <property type="project" value="InterPro"/>
</dbReference>
<reference evidence="8 9" key="1">
    <citation type="submission" date="2019-05" db="EMBL/GenBank/DDBJ databases">
        <title>Thiomicrorhabdus sediminis sp. nov, a novel sulfur-oxidizing bacterium isolated from coastal sediment.</title>
        <authorList>
            <person name="Liu X."/>
        </authorList>
    </citation>
    <scope>NUCLEOTIDE SEQUENCE [LARGE SCALE GENOMIC DNA]</scope>
    <source>
        <strain evidence="8 9">G1</strain>
    </source>
</reference>
<keyword evidence="6" id="KW-0175">Coiled coil</keyword>
<evidence type="ECO:0000256" key="5">
    <source>
        <dbReference type="ARBA" id="ARBA00069073"/>
    </source>
</evidence>
<dbReference type="PANTHER" id="PTHR19211:SF14">
    <property type="entry name" value="ATP-BINDING CASSETTE SUB-FAMILY F MEMBER 1"/>
    <property type="match status" value="1"/>
</dbReference>
<dbReference type="InterPro" id="IPR027417">
    <property type="entry name" value="P-loop_NTPase"/>
</dbReference>
<comment type="similarity">
    <text evidence="4">Belongs to the ABC transporter superfamily. ABCF family. YheS subfamily.</text>
</comment>
<dbReference type="FunFam" id="3.40.50.300:FF:002053">
    <property type="entry name" value="ABC transporter ATP-binding protein"/>
    <property type="match status" value="1"/>
</dbReference>
<evidence type="ECO:0000313" key="9">
    <source>
        <dbReference type="Proteomes" id="UP000304864"/>
    </source>
</evidence>
<evidence type="ECO:0000256" key="4">
    <source>
        <dbReference type="ARBA" id="ARBA00061571"/>
    </source>
</evidence>
<evidence type="ECO:0000256" key="6">
    <source>
        <dbReference type="SAM" id="Coils"/>
    </source>
</evidence>
<keyword evidence="9" id="KW-1185">Reference proteome</keyword>
<dbReference type="OrthoDB" id="9762051at2"/>
<dbReference type="PANTHER" id="PTHR19211">
    <property type="entry name" value="ATP-BINDING TRANSPORT PROTEIN-RELATED"/>
    <property type="match status" value="1"/>
</dbReference>
<feature type="coiled-coil region" evidence="6">
    <location>
        <begin position="534"/>
        <end position="635"/>
    </location>
</feature>
<keyword evidence="2" id="KW-0547">Nucleotide-binding</keyword>
<dbReference type="InterPro" id="IPR003439">
    <property type="entry name" value="ABC_transporter-like_ATP-bd"/>
</dbReference>
<dbReference type="GO" id="GO:0005524">
    <property type="term" value="F:ATP binding"/>
    <property type="evidence" value="ECO:0007669"/>
    <property type="project" value="UniProtKB-KW"/>
</dbReference>
<dbReference type="InterPro" id="IPR017871">
    <property type="entry name" value="ABC_transporter-like_CS"/>
</dbReference>
<name>A0A4P9K7A3_9GAMM</name>
<feature type="domain" description="ABC transporter" evidence="7">
    <location>
        <begin position="2"/>
        <end position="246"/>
    </location>
</feature>
<dbReference type="PROSITE" id="PS50893">
    <property type="entry name" value="ABC_TRANSPORTER_2"/>
    <property type="match status" value="2"/>
</dbReference>
<evidence type="ECO:0000256" key="3">
    <source>
        <dbReference type="ARBA" id="ARBA00022840"/>
    </source>
</evidence>
<dbReference type="EMBL" id="CP040602">
    <property type="protein sequence ID" value="QCU90216.1"/>
    <property type="molecule type" value="Genomic_DNA"/>
</dbReference>
<sequence length="642" mass="72358">MLNLQSLSIRAGTKPLLENANLTVHDGQKIGLIGQNGVGKTTLFRTILNEVSIDSGQVAIPANWLIGCVEQDIADASVNALQYVTFGDSLYAEYQQQIEQACQTNDDNAMVKAYDQMDKIAGYQVPIKAKQLLYGLGFKDSDFEKNIGEFSGGWQVRLKLARALMQRADLLLLDEPTNHLDIEAVSWLEQWLQSYPGAVLIISHDRDFLDQVVQGIAHIDEQKIHFYAGNFAAFERQRNEQLMQQQALHDKQKQQMQQLKTFIERFKAKASKAKQAQSRVKALQRMEQVAAVQASNPFEFKFLSPDHQPDPMMQIEKLNFAFGEHVILQSVDLTLRAGDRIGLVGINGSGKTTLLKQLVGELKPDSGKVMISKGVKIGYFAQHQIESLNFEQSPLGHLLALENPPTDQEGRNFLGAFGFSNNQCLESIKAFSGGEKARLALALIVYQKPNLIILDEPTNHLDMETRDALDMAIQEFSGAIILVSHDKHLLASIADQFWWVHQGQVTLYHGDLDDYLQAQLKAVKAMQQSEGDGAANKSASKKELRQQSAQLRKQLEVQIRPQQKRLQQVEKQIDKYQSEQSQLHQLMEDETLYEADNKERLANCLKQEAQVTQSLDELEMEWLELSEQIEAIKDEFSRANQG</sequence>
<dbReference type="InterPro" id="IPR032781">
    <property type="entry name" value="ABC_tran_Xtn"/>
</dbReference>
<evidence type="ECO:0000313" key="8">
    <source>
        <dbReference type="EMBL" id="QCU90216.1"/>
    </source>
</evidence>
<dbReference type="Pfam" id="PF00005">
    <property type="entry name" value="ABC_tran"/>
    <property type="match status" value="2"/>
</dbReference>
<dbReference type="Pfam" id="PF12848">
    <property type="entry name" value="ABC_tran_Xtn"/>
    <property type="match status" value="1"/>
</dbReference>
<protein>
    <recommendedName>
        <fullName evidence="5">Probable ATP-binding protein YheS</fullName>
    </recommendedName>
</protein>
<dbReference type="SUPFAM" id="SSF52540">
    <property type="entry name" value="P-loop containing nucleoside triphosphate hydrolases"/>
    <property type="match status" value="2"/>
</dbReference>
<gene>
    <name evidence="8" type="ORF">FE785_06025</name>
</gene>
<dbReference type="Gene3D" id="1.10.287.380">
    <property type="entry name" value="Valyl-tRNA synthetase, C-terminal domain"/>
    <property type="match status" value="1"/>
</dbReference>
<keyword evidence="1" id="KW-0677">Repeat</keyword>
<keyword evidence="3 8" id="KW-0067">ATP-binding</keyword>
<dbReference type="RefSeq" id="WP_138564891.1">
    <property type="nucleotide sequence ID" value="NZ_CP040602.1"/>
</dbReference>
<organism evidence="8 9">
    <name type="scientific">Thiomicrorhabdus sediminis</name>
    <dbReference type="NCBI Taxonomy" id="2580412"/>
    <lineage>
        <taxon>Bacteria</taxon>
        <taxon>Pseudomonadati</taxon>
        <taxon>Pseudomonadota</taxon>
        <taxon>Gammaproteobacteria</taxon>
        <taxon>Thiotrichales</taxon>
        <taxon>Piscirickettsiaceae</taxon>
        <taxon>Thiomicrorhabdus</taxon>
    </lineage>
</organism>
<dbReference type="InterPro" id="IPR037118">
    <property type="entry name" value="Val-tRNA_synth_C_sf"/>
</dbReference>
<dbReference type="Gene3D" id="3.40.50.300">
    <property type="entry name" value="P-loop containing nucleotide triphosphate hydrolases"/>
    <property type="match status" value="2"/>
</dbReference>
<dbReference type="SMART" id="SM00382">
    <property type="entry name" value="AAA"/>
    <property type="match status" value="2"/>
</dbReference>
<dbReference type="InterPro" id="IPR003593">
    <property type="entry name" value="AAA+_ATPase"/>
</dbReference>
<dbReference type="CDD" id="cd03221">
    <property type="entry name" value="ABCF_EF-3"/>
    <property type="match status" value="2"/>
</dbReference>
<dbReference type="GO" id="GO:0003677">
    <property type="term" value="F:DNA binding"/>
    <property type="evidence" value="ECO:0007669"/>
    <property type="project" value="InterPro"/>
</dbReference>
<feature type="domain" description="ABC transporter" evidence="7">
    <location>
        <begin position="313"/>
        <end position="527"/>
    </location>
</feature>
<dbReference type="InterPro" id="IPR050611">
    <property type="entry name" value="ABCF"/>
</dbReference>
<proteinExistence type="inferred from homology"/>
<evidence type="ECO:0000256" key="1">
    <source>
        <dbReference type="ARBA" id="ARBA00022737"/>
    </source>
</evidence>
<dbReference type="KEGG" id="thig:FE785_06025"/>
<evidence type="ECO:0000256" key="2">
    <source>
        <dbReference type="ARBA" id="ARBA00022741"/>
    </source>
</evidence>
<dbReference type="AlphaFoldDB" id="A0A4P9K7A3"/>
<dbReference type="FunFam" id="3.40.50.300:FF:000011">
    <property type="entry name" value="Putative ABC transporter ATP-binding component"/>
    <property type="match status" value="1"/>
</dbReference>
<dbReference type="PROSITE" id="PS00211">
    <property type="entry name" value="ABC_TRANSPORTER_1"/>
    <property type="match status" value="2"/>
</dbReference>
<dbReference type="Proteomes" id="UP000304864">
    <property type="component" value="Chromosome"/>
</dbReference>